<sequence>MLSDFTQPDLERWTSDADAGYRDETGHFVRRSVQHHHARGLTYGTTRWMAPSTTTPCPPQTASPDCCWSSARKRSPPSADSLSSTSTSTSTTTPSRVTFGTSPVVLPEPLAALVRELVATRRGKAKIGTPEDVPWLFPGGRPGHPLGDDRIGQRLHKIGIRPRQDRSTALFTLAAELPAAILARVLGIHIQVAVQWQKASAGDWASYAADVSRRVPENQ</sequence>
<feature type="region of interest" description="Disordered" evidence="1">
    <location>
        <begin position="52"/>
        <end position="101"/>
    </location>
</feature>
<reference evidence="3" key="1">
    <citation type="journal article" date="2019" name="Int. J. Syst. Evol. Microbiol.">
        <title>The Global Catalogue of Microorganisms (GCM) 10K type strain sequencing project: providing services to taxonomists for standard genome sequencing and annotation.</title>
        <authorList>
            <consortium name="The Broad Institute Genomics Platform"/>
            <consortium name="The Broad Institute Genome Sequencing Center for Infectious Disease"/>
            <person name="Wu L."/>
            <person name="Ma J."/>
        </authorList>
    </citation>
    <scope>NUCLEOTIDE SEQUENCE [LARGE SCALE GENOMIC DNA]</scope>
    <source>
        <strain evidence="3">CGMCC 4.7275</strain>
    </source>
</reference>
<organism evidence="2 3">
    <name type="scientific">Streptomyces camponoticapitis</name>
    <dbReference type="NCBI Taxonomy" id="1616125"/>
    <lineage>
        <taxon>Bacteria</taxon>
        <taxon>Bacillati</taxon>
        <taxon>Actinomycetota</taxon>
        <taxon>Actinomycetes</taxon>
        <taxon>Kitasatosporales</taxon>
        <taxon>Streptomycetaceae</taxon>
        <taxon>Streptomyces</taxon>
    </lineage>
</organism>
<evidence type="ECO:0000313" key="2">
    <source>
        <dbReference type="EMBL" id="GGK32098.1"/>
    </source>
</evidence>
<proteinExistence type="predicted"/>
<keyword evidence="3" id="KW-1185">Reference proteome</keyword>
<name>A0ABQ2F167_9ACTN</name>
<gene>
    <name evidence="2" type="ORF">GCM10011583_74840</name>
</gene>
<evidence type="ECO:0000256" key="1">
    <source>
        <dbReference type="SAM" id="MobiDB-lite"/>
    </source>
</evidence>
<accession>A0ABQ2F167</accession>
<feature type="compositionally biased region" description="Low complexity" evidence="1">
    <location>
        <begin position="76"/>
        <end position="101"/>
    </location>
</feature>
<dbReference type="Proteomes" id="UP000660265">
    <property type="component" value="Unassembled WGS sequence"/>
</dbReference>
<protein>
    <submittedName>
        <fullName evidence="2">Uncharacterized protein</fullName>
    </submittedName>
</protein>
<dbReference type="RefSeq" id="WP_229701460.1">
    <property type="nucleotide sequence ID" value="NZ_BMMV01000056.1"/>
</dbReference>
<evidence type="ECO:0000313" key="3">
    <source>
        <dbReference type="Proteomes" id="UP000660265"/>
    </source>
</evidence>
<dbReference type="EMBL" id="BMMV01000056">
    <property type="protein sequence ID" value="GGK32098.1"/>
    <property type="molecule type" value="Genomic_DNA"/>
</dbReference>
<comment type="caution">
    <text evidence="2">The sequence shown here is derived from an EMBL/GenBank/DDBJ whole genome shotgun (WGS) entry which is preliminary data.</text>
</comment>